<dbReference type="EMBL" id="QZBJ01000075">
    <property type="protein sequence ID" value="THY70500.1"/>
    <property type="molecule type" value="Genomic_DNA"/>
</dbReference>
<protein>
    <submittedName>
        <fullName evidence="2">Uncharacterized protein</fullName>
    </submittedName>
</protein>
<gene>
    <name evidence="2" type="ORF">D6C94_08537</name>
</gene>
<evidence type="ECO:0000313" key="2">
    <source>
        <dbReference type="EMBL" id="THY70500.1"/>
    </source>
</evidence>
<reference evidence="2 3" key="1">
    <citation type="submission" date="2018-10" db="EMBL/GenBank/DDBJ databases">
        <title>Fifty Aureobasidium pullulans genomes reveal a recombining polyextremotolerant generalist.</title>
        <authorList>
            <person name="Gostincar C."/>
            <person name="Turk M."/>
            <person name="Zajc J."/>
            <person name="Gunde-Cimerman N."/>
        </authorList>
    </citation>
    <scope>NUCLEOTIDE SEQUENCE [LARGE SCALE GENOMIC DNA]</scope>
    <source>
        <strain evidence="2 3">EXF-4256</strain>
    </source>
</reference>
<dbReference type="Proteomes" id="UP000305064">
    <property type="component" value="Unassembled WGS sequence"/>
</dbReference>
<feature type="compositionally biased region" description="Low complexity" evidence="1">
    <location>
        <begin position="28"/>
        <end position="49"/>
    </location>
</feature>
<sequence>MSTSTSSLVSRTPSPAPTTPASTPPSSPEQQQQQGQQQQQHRQRPSPGSIWFMPLGTPVLFATEAVCGQPGNHPVLVLPDHPSSPFVNVLFLTTINTVQRCNKKDWASNYLPIEEQLHPFRDPVSLASGSATLRSPSSINVGCVYTVERDCLRELNFRNPSSGAPTLSEAAMETVLHYTANKFHDHDAPWKPHAKQYRPEAAVSAPPVSVAAPVVAAPIVGLIAVPVAAVVSYASVASQAPIVTVEASVSPQVNEAVGAKRKLSPGAKVFRPSKQRVHLVSSATA</sequence>
<organism evidence="2 3">
    <name type="scientific">Aureobasidium pullulans</name>
    <name type="common">Black yeast</name>
    <name type="synonym">Pullularia pullulans</name>
    <dbReference type="NCBI Taxonomy" id="5580"/>
    <lineage>
        <taxon>Eukaryota</taxon>
        <taxon>Fungi</taxon>
        <taxon>Dikarya</taxon>
        <taxon>Ascomycota</taxon>
        <taxon>Pezizomycotina</taxon>
        <taxon>Dothideomycetes</taxon>
        <taxon>Dothideomycetidae</taxon>
        <taxon>Dothideales</taxon>
        <taxon>Saccotheciaceae</taxon>
        <taxon>Aureobasidium</taxon>
    </lineage>
</organism>
<feature type="compositionally biased region" description="Pro residues" evidence="1">
    <location>
        <begin position="14"/>
        <end position="27"/>
    </location>
</feature>
<evidence type="ECO:0000256" key="1">
    <source>
        <dbReference type="SAM" id="MobiDB-lite"/>
    </source>
</evidence>
<proteinExistence type="predicted"/>
<dbReference type="AlphaFoldDB" id="A0A4S9VJ10"/>
<name>A0A4S9VJ10_AURPU</name>
<feature type="region of interest" description="Disordered" evidence="1">
    <location>
        <begin position="1"/>
        <end position="49"/>
    </location>
</feature>
<evidence type="ECO:0000313" key="3">
    <source>
        <dbReference type="Proteomes" id="UP000305064"/>
    </source>
</evidence>
<comment type="caution">
    <text evidence="2">The sequence shown here is derived from an EMBL/GenBank/DDBJ whole genome shotgun (WGS) entry which is preliminary data.</text>
</comment>
<accession>A0A4S9VJ10</accession>